<dbReference type="InterPro" id="IPR044998">
    <property type="entry name" value="Timeless"/>
</dbReference>
<feature type="region of interest" description="Disordered" evidence="2">
    <location>
        <begin position="1256"/>
        <end position="1296"/>
    </location>
</feature>
<feature type="region of interest" description="Disordered" evidence="2">
    <location>
        <begin position="1"/>
        <end position="110"/>
    </location>
</feature>
<evidence type="ECO:0000313" key="3">
    <source>
        <dbReference type="EMBL" id="CBZ54862.1"/>
    </source>
</evidence>
<reference evidence="3" key="1">
    <citation type="submission" date="2011-02" db="EMBL/GenBank/DDBJ databases">
        <authorList>
            <person name="Aslett M."/>
        </authorList>
    </citation>
    <scope>NUCLEOTIDE SEQUENCE</scope>
    <source>
        <strain evidence="3">Liverpool</strain>
    </source>
</reference>
<dbReference type="GeneID" id="13446566"/>
<dbReference type="EMBL" id="LN714485">
    <property type="protein sequence ID" value="CEL69582.1"/>
    <property type="molecule type" value="Genomic_DNA"/>
</dbReference>
<keyword evidence="5" id="KW-1185">Reference proteome</keyword>
<dbReference type="RefSeq" id="XP_003884890.1">
    <property type="nucleotide sequence ID" value="XM_003884841.1"/>
</dbReference>
<feature type="coiled-coil region" evidence="1">
    <location>
        <begin position="601"/>
        <end position="698"/>
    </location>
</feature>
<feature type="compositionally biased region" description="Acidic residues" evidence="2">
    <location>
        <begin position="63"/>
        <end position="80"/>
    </location>
</feature>
<dbReference type="GO" id="GO:0000076">
    <property type="term" value="P:DNA replication checkpoint signaling"/>
    <property type="evidence" value="ECO:0007669"/>
    <property type="project" value="TreeGrafter"/>
</dbReference>
<feature type="compositionally biased region" description="Basic and acidic residues" evidence="2">
    <location>
        <begin position="2464"/>
        <end position="2475"/>
    </location>
</feature>
<dbReference type="eggNOG" id="ENOG502S88I">
    <property type="taxonomic scope" value="Eukaryota"/>
</dbReference>
<evidence type="ECO:0000313" key="4">
    <source>
        <dbReference type="EMBL" id="CEL69582.1"/>
    </source>
</evidence>
<dbReference type="PANTHER" id="PTHR22940:SF4">
    <property type="entry name" value="PROTEIN TIMELESS HOMOLOG"/>
    <property type="match status" value="1"/>
</dbReference>
<feature type="compositionally biased region" description="Low complexity" evidence="2">
    <location>
        <begin position="253"/>
        <end position="264"/>
    </location>
</feature>
<accession>F0VLB0</accession>
<feature type="compositionally biased region" description="Basic and acidic residues" evidence="2">
    <location>
        <begin position="2318"/>
        <end position="2361"/>
    </location>
</feature>
<feature type="compositionally biased region" description="Acidic residues" evidence="2">
    <location>
        <begin position="2189"/>
        <end position="2200"/>
    </location>
</feature>
<feature type="region of interest" description="Disordered" evidence="2">
    <location>
        <begin position="1824"/>
        <end position="1867"/>
    </location>
</feature>
<evidence type="ECO:0000256" key="2">
    <source>
        <dbReference type="SAM" id="MobiDB-lite"/>
    </source>
</evidence>
<dbReference type="InParanoid" id="F0VLB0"/>
<evidence type="ECO:0000256" key="1">
    <source>
        <dbReference type="SAM" id="Coils"/>
    </source>
</evidence>
<feature type="region of interest" description="Disordered" evidence="2">
    <location>
        <begin position="301"/>
        <end position="344"/>
    </location>
</feature>
<feature type="region of interest" description="Disordered" evidence="2">
    <location>
        <begin position="941"/>
        <end position="985"/>
    </location>
</feature>
<dbReference type="PANTHER" id="PTHR22940">
    <property type="entry name" value="TIMEOUT/TIMELESS-2"/>
    <property type="match status" value="1"/>
</dbReference>
<sequence>MSLFGSSPGRSSDSDDDRSLRSPSRASSAGLSDPEDAQRSAGNEREDASSLREEAAKFLWGGSEDEKEDEGENDLLDADDYIQASSSSAAKLTAQPGFSADGEDETFDEEVPYAPRLLLKDAEARSRKEKLLFAAFNSLTHTEVLLSHAADLATHVSRVHTAGQGSEGASLQAVPRLSDEHRRRRSLSAAPHAPRLSLSSRKSWEAEQDAEKRPVIGRPSRSPRSSQTLDQASRPPAFSEAHSDASAQPHPLRASFSSRSSSASGGETGKAPAAGQLAPKMMKVMREIFGKRKPVGRFGGYGQLAAGRRDGHAAKPNAAAASQAGYPTPSPPPATSDPVAQKPLASPPVLAQAGQKVSVTVTDEAVRQLKDINLLLKREGCAGSLRRQRAQELYDFEDGHMLYQHPRFCATAIFRENLVARRLAPLWTAIAARYDAVEGSDDAQQIEQQQHLLVQLLRCLAFLAAAPPLDWIQYWMKFAPWLDDLKRTDDFRKKEKKRIEELRARRRRLGLPPSEAEKETEEKFFRDEELHRDPPVQEERRLRSHIIMKYYRGMQDAKKALCCPALWQLLASVFVDKQDFVDRGGRTAEQQRRLDGLAAEREALYKREKEMKSRLRELEEENAQEMDGAADSLPKHRLKRASVGAKAALEEEMRALKSEMEALREDIFEITETLHDLNRANREELEKAEALIDNLRMLVCAVFLMPPSLPKSVAMTPGSQLSLVIAMLQQRKEKALALSPLHPGGFSLMHLFLRDTQSDLFSRMQKAFSLVELASSSNPQEQEFYDIEKMTGGLGRWAVTHVHAELMERIWMVLRTVHGLVSAVPPLAFAELVAEITAGVPSSSSAPQPGPSRAAGRSRFAACNLQKTSHEYIQFLSRLDPLKARQVLLAERVVAAEQRNRKVAQVRVFRDQNRFVNYERLFLFRSLALRPLDLEEEIGEGLEGHDQSPGKETPTSARVATADGGDVRSDAGEAGEKARNAVSSSAASSGAVRSATARHGPPAAFASKAAWLKTALSREDLRSLQKLISGFLGIDEQFTAPVNPETHENDMYCGRFYSLAFLVEAAIKELLREVDTDYHCPWDAELLLNLISWIFAYQVTYFKAVNRLRLARRSSAPLLDRIDMIFCLQGFETALIQDYLVGLFHRAVFVLSLSRGSRPLLLSCLQCLRQLLRLLQVHVNSKKTEIVDAVKTQLASWIKRGVIGTLAHVMKTFKGSSFEADVFLYALEIVLIFASLLQAVGGRIEVVGLPRRGLGMQRRGGRSRGSLLMDDEDGPGPDGAFPGDAGDAPGLPTGSREVSVDDVVREFLRGEIVHQAMQILAHYSTNAVAVNSAVISFFELILSYKHGQPENAAFFFDVSYFLVFRNMLNDRAARTDPRVSWILNFAEDIVERFFFLWGGDDAETGRDAETGPGDGVGSDKRQDASAVGESVPREEGQASAAEGQNGNAFLPLELLFSKKKTGRAGFDNSPADVFCPTSEGSFASLFSNYRTGSDALLLAAMEEQLKTHGFVAPLDAAAECRRNLGDDLGFAGRDAANKFDKHEDELLIREFLTYRDINNWDQYIATTLGKTARAVRKRLQQLRLTNPELFPSDFSPDEDALLSSRRTSVDAGAPAASPASAVPPLLAAVQTLWERFLASRLPSEQEPPSFSRFLQSLADNFADACRLREVLRMDALSEASEAGRASGVWEAVAVEEPLEGGEAAVELLASAEFARLMQAMGAERREGRKDAGAPDEGVWRIPAEHPQEILEAAVKKLKELVALDHEELAALAAQHMQRERQRDEVRANRLKRRPFVFNSASLAEALLNFRFFLQGLEDEQARRASADVGDERGEAGFEAGRRGEGGGLFASETPAERGDGARTGEPADSVCSLSGVFRDKSADAILTDLLTVFKSLSAKLLARREAGEEPEDKERDALELRVEQFAWFACESIGESTQLRRTLAVMGCFRDFPGAQDEEGDAQILWQVPLDVDAEIFDDRVDAFANFAAKGLDELEMLVQGVRGDQVGRSRRDEDEETWDDEAVSAQASSQGRSKKHESRGGREHGKKGCSPSRRKKKDKRDKRSRPLLLTLEKLKKAAASGSGLLPEKPSTRHRYLLASKLFLWREFLESDEINRELLHGDRPLQRLLACLRQWNTERLAVLERAAEEAGDSDEEAAIVRRNRVPHLVLTACREQEEEVAFSASAAEGGEDGDMDEDAEGGERKGRPAAGEETEEAGVRFRVFRGVLPNVAAGLWVCAALGGKPVEMSENREFLWRAEERYLPASWLRKQLRILELVLLNPHMQTAAGVQVELGLIREAMEREEAQRQEEEAERQEEEERRLDENGRPAEDDAETADGRGDAGRSREQERKQKVKRREEDGMGDDQSVSADKKHEGVAKSKTSEQAVEEGGEAPEEDDFDLVPEPDEPADPTCSLSPRKETEEHSDLDEDYEMFLEPSDAALSDDALFDVWDVVGSGDEGDEPERGSRGARDEGADGADLLTCLIDDLQSFQKRRSPSAKKPSGDGQRQKKRGRETVESGAPEASERTAYEADAGDKENAVHNVAERKTRTGGDIDRVKRLMRSLDTTFAELEQVQES</sequence>
<feature type="region of interest" description="Disordered" evidence="2">
    <location>
        <begin position="1405"/>
        <end position="1443"/>
    </location>
</feature>
<reference evidence="3" key="2">
    <citation type="submission" date="2011-03" db="EMBL/GenBank/DDBJ databases">
        <title>Comparative genomics and transcriptomics of Neospora caninum and Toxoplasma gondii.</title>
        <authorList>
            <person name="Reid A.J."/>
            <person name="Sohal A."/>
            <person name="Harris D."/>
            <person name="Quail M."/>
            <person name="Sanders M."/>
            <person name="Berriman M."/>
            <person name="Wastling J.M."/>
            <person name="Pain A."/>
        </authorList>
    </citation>
    <scope>NUCLEOTIDE SEQUENCE</scope>
    <source>
        <strain evidence="3">Liverpool</strain>
    </source>
</reference>
<feature type="compositionally biased region" description="Basic and acidic residues" evidence="2">
    <location>
        <begin position="2371"/>
        <end position="2383"/>
    </location>
</feature>
<feature type="compositionally biased region" description="Low complexity" evidence="2">
    <location>
        <begin position="1"/>
        <end position="11"/>
    </location>
</feature>
<dbReference type="OMA" id="ISWIFAY"/>
<feature type="compositionally biased region" description="Low complexity" evidence="2">
    <location>
        <begin position="314"/>
        <end position="324"/>
    </location>
</feature>
<dbReference type="GO" id="GO:0043111">
    <property type="term" value="P:replication fork arrest"/>
    <property type="evidence" value="ECO:0007669"/>
    <property type="project" value="TreeGrafter"/>
</dbReference>
<dbReference type="EMBL" id="FR823391">
    <property type="protein sequence ID" value="CBZ54862.1"/>
    <property type="molecule type" value="Genomic_DNA"/>
</dbReference>
<feature type="compositionally biased region" description="Basic and acidic residues" evidence="2">
    <location>
        <begin position="36"/>
        <end position="56"/>
    </location>
</feature>
<feature type="compositionally biased region" description="Basic and acidic residues" evidence="2">
    <location>
        <begin position="965"/>
        <end position="979"/>
    </location>
</feature>
<feature type="region of interest" description="Disordered" evidence="2">
    <location>
        <begin position="161"/>
        <end position="278"/>
    </location>
</feature>
<dbReference type="GO" id="GO:0031298">
    <property type="term" value="C:replication fork protection complex"/>
    <property type="evidence" value="ECO:0007669"/>
    <property type="project" value="TreeGrafter"/>
</dbReference>
<proteinExistence type="predicted"/>
<gene>
    <name evidence="4" type="ORF">BN1204_052870</name>
    <name evidence="3" type="ORF">NCLIV_052870</name>
</gene>
<feature type="compositionally biased region" description="Basic and acidic residues" evidence="2">
    <location>
        <begin position="1824"/>
        <end position="1844"/>
    </location>
</feature>
<protein>
    <submittedName>
        <fullName evidence="3">Uncharacterized protein</fullName>
    </submittedName>
</protein>
<organism evidence="3 5">
    <name type="scientific">Neospora caninum (strain Liverpool)</name>
    <dbReference type="NCBI Taxonomy" id="572307"/>
    <lineage>
        <taxon>Eukaryota</taxon>
        <taxon>Sar</taxon>
        <taxon>Alveolata</taxon>
        <taxon>Apicomplexa</taxon>
        <taxon>Conoidasida</taxon>
        <taxon>Coccidia</taxon>
        <taxon>Eucoccidiorida</taxon>
        <taxon>Eimeriorina</taxon>
        <taxon>Sarcocystidae</taxon>
        <taxon>Neospora</taxon>
    </lineage>
</organism>
<name>F0VLB0_NEOCL</name>
<reference evidence="4" key="4">
    <citation type="journal article" date="2015" name="PLoS ONE">
        <title>Comprehensive Evaluation of Toxoplasma gondii VEG and Neospora caninum LIV Genomes with Tachyzoite Stage Transcriptome and Proteome Defines Novel Transcript Features.</title>
        <authorList>
            <person name="Ramaprasad A."/>
            <person name="Mourier T."/>
            <person name="Naeem R."/>
            <person name="Malas T.B."/>
            <person name="Moussa E."/>
            <person name="Panigrahi A."/>
            <person name="Vermont S.J."/>
            <person name="Otto T.D."/>
            <person name="Wastling J."/>
            <person name="Pain A."/>
        </authorList>
    </citation>
    <scope>NUCLEOTIDE SEQUENCE</scope>
    <source>
        <strain evidence="4">Liverpool</strain>
    </source>
</reference>
<dbReference type="GO" id="GO:0003677">
    <property type="term" value="F:DNA binding"/>
    <property type="evidence" value="ECO:0007669"/>
    <property type="project" value="TreeGrafter"/>
</dbReference>
<feature type="compositionally biased region" description="Basic and acidic residues" evidence="2">
    <location>
        <begin position="2525"/>
        <end position="2553"/>
    </location>
</feature>
<feature type="compositionally biased region" description="Polar residues" evidence="2">
    <location>
        <begin position="222"/>
        <end position="231"/>
    </location>
</feature>
<feature type="compositionally biased region" description="Acidic residues" evidence="2">
    <location>
        <begin position="2014"/>
        <end position="2023"/>
    </location>
</feature>
<evidence type="ECO:0000313" key="5">
    <source>
        <dbReference type="Proteomes" id="UP000007494"/>
    </source>
</evidence>
<feature type="region of interest" description="Disordered" evidence="2">
    <location>
        <begin position="2303"/>
        <end position="2553"/>
    </location>
</feature>
<feature type="compositionally biased region" description="Acidic residues" evidence="2">
    <location>
        <begin position="2387"/>
        <end position="2410"/>
    </location>
</feature>
<feature type="compositionally biased region" description="Acidic residues" evidence="2">
    <location>
        <begin position="101"/>
        <end position="110"/>
    </location>
</feature>
<dbReference type="VEuPathDB" id="ToxoDB:NCLIV_052870"/>
<dbReference type="GO" id="GO:0006281">
    <property type="term" value="P:DNA repair"/>
    <property type="evidence" value="ECO:0007669"/>
    <property type="project" value="TreeGrafter"/>
</dbReference>
<feature type="region of interest" description="Disordered" evidence="2">
    <location>
        <begin position="2006"/>
        <end position="2063"/>
    </location>
</feature>
<keyword evidence="1" id="KW-0175">Coiled coil</keyword>
<feature type="compositionally biased region" description="Basic residues" evidence="2">
    <location>
        <begin position="2045"/>
        <end position="2063"/>
    </location>
</feature>
<dbReference type="OrthoDB" id="332137at2759"/>
<feature type="compositionally biased region" description="Basic and acidic residues" evidence="2">
    <location>
        <begin position="202"/>
        <end position="214"/>
    </location>
</feature>
<feature type="compositionally biased region" description="Low complexity" evidence="2">
    <location>
        <begin position="1278"/>
        <end position="1290"/>
    </location>
</feature>
<feature type="compositionally biased region" description="Low complexity" evidence="2">
    <location>
        <begin position="21"/>
        <end position="32"/>
    </location>
</feature>
<dbReference type="Proteomes" id="UP000007494">
    <property type="component" value="Chromosome X"/>
</dbReference>
<feature type="region of interest" description="Disordered" evidence="2">
    <location>
        <begin position="2181"/>
        <end position="2213"/>
    </location>
</feature>
<reference evidence="5" key="3">
    <citation type="journal article" date="2012" name="PLoS Pathog.">
        <title>Comparative genomics of the apicomplexan parasites Toxoplasma gondii and Neospora caninum: Coccidia differing in host range and transmission strategy.</title>
        <authorList>
            <person name="Reid A.J."/>
            <person name="Vermont S.J."/>
            <person name="Cotton J.A."/>
            <person name="Harris D."/>
            <person name="Hill-Cawthorne G.A."/>
            <person name="Konen-Waisman S."/>
            <person name="Latham S.M."/>
            <person name="Mourier T."/>
            <person name="Norton R."/>
            <person name="Quail M.A."/>
            <person name="Sanders M."/>
            <person name="Shanmugam D."/>
            <person name="Sohal A."/>
            <person name="Wasmuth J.D."/>
            <person name="Brunk B."/>
            <person name="Grigg M.E."/>
            <person name="Howard J.C."/>
            <person name="Parkinson J."/>
            <person name="Roos D.S."/>
            <person name="Trees A.J."/>
            <person name="Berriman M."/>
            <person name="Pain A."/>
            <person name="Wastling J.M."/>
        </authorList>
    </citation>
    <scope>NUCLEOTIDE SEQUENCE [LARGE SCALE GENOMIC DNA]</scope>
    <source>
        <strain evidence="5">Liverpool</strain>
    </source>
</reference>